<evidence type="ECO:0000313" key="3">
    <source>
        <dbReference type="Proteomes" id="UP000287033"/>
    </source>
</evidence>
<dbReference type="Proteomes" id="UP000287033">
    <property type="component" value="Unassembled WGS sequence"/>
</dbReference>
<dbReference type="EMBL" id="BEZZ01006808">
    <property type="protein sequence ID" value="GCC17286.1"/>
    <property type="molecule type" value="Genomic_DNA"/>
</dbReference>
<evidence type="ECO:0000313" key="2">
    <source>
        <dbReference type="EMBL" id="GCC17286.1"/>
    </source>
</evidence>
<proteinExistence type="predicted"/>
<gene>
    <name evidence="2" type="ORF">chiPu_0022268</name>
</gene>
<comment type="caution">
    <text evidence="2">The sequence shown here is derived from an EMBL/GenBank/DDBJ whole genome shotgun (WGS) entry which is preliminary data.</text>
</comment>
<evidence type="ECO:0000256" key="1">
    <source>
        <dbReference type="SAM" id="MobiDB-lite"/>
    </source>
</evidence>
<name>A0A401RGR6_CHIPU</name>
<reference evidence="2 3" key="1">
    <citation type="journal article" date="2018" name="Nat. Ecol. Evol.">
        <title>Shark genomes provide insights into elasmobranch evolution and the origin of vertebrates.</title>
        <authorList>
            <person name="Hara Y"/>
            <person name="Yamaguchi K"/>
            <person name="Onimaru K"/>
            <person name="Kadota M"/>
            <person name="Koyanagi M"/>
            <person name="Keeley SD"/>
            <person name="Tatsumi K"/>
            <person name="Tanaka K"/>
            <person name="Motone F"/>
            <person name="Kageyama Y"/>
            <person name="Nozu R"/>
            <person name="Adachi N"/>
            <person name="Nishimura O"/>
            <person name="Nakagawa R"/>
            <person name="Tanegashima C"/>
            <person name="Kiyatake I"/>
            <person name="Matsumoto R"/>
            <person name="Murakumo K"/>
            <person name="Nishida K"/>
            <person name="Terakita A"/>
            <person name="Kuratani S"/>
            <person name="Sato K"/>
            <person name="Hyodo S Kuraku.S."/>
        </authorList>
    </citation>
    <scope>NUCLEOTIDE SEQUENCE [LARGE SCALE GENOMIC DNA]</scope>
</reference>
<feature type="region of interest" description="Disordered" evidence="1">
    <location>
        <begin position="55"/>
        <end position="84"/>
    </location>
</feature>
<accession>A0A401RGR6</accession>
<feature type="region of interest" description="Disordered" evidence="1">
    <location>
        <begin position="132"/>
        <end position="201"/>
    </location>
</feature>
<protein>
    <submittedName>
        <fullName evidence="2">Uncharacterized protein</fullName>
    </submittedName>
</protein>
<dbReference type="AlphaFoldDB" id="A0A401RGR6"/>
<sequence>MGGARPRRRIRHPLSPAAAAAILYSGRPEAALCALCPSLSLSLFLCWLDAARPRGGGGDGNSTGKKKNWRRECGGKGGGSEEAATLLPPLETIPTARRPILGPSLARPFSERASAQPRAVRRRSAFPGAGQCAAAGGSEAFGDAPEQGQCADSAGAAVHEGGSAQPRAVRERSGAFRRHLSAQTQTGSAMSGGGEPCAHAQ</sequence>
<keyword evidence="3" id="KW-1185">Reference proteome</keyword>
<organism evidence="2 3">
    <name type="scientific">Chiloscyllium punctatum</name>
    <name type="common">Brownbanded bambooshark</name>
    <name type="synonym">Hemiscyllium punctatum</name>
    <dbReference type="NCBI Taxonomy" id="137246"/>
    <lineage>
        <taxon>Eukaryota</taxon>
        <taxon>Metazoa</taxon>
        <taxon>Chordata</taxon>
        <taxon>Craniata</taxon>
        <taxon>Vertebrata</taxon>
        <taxon>Chondrichthyes</taxon>
        <taxon>Elasmobranchii</taxon>
        <taxon>Galeomorphii</taxon>
        <taxon>Galeoidea</taxon>
        <taxon>Orectolobiformes</taxon>
        <taxon>Hemiscylliidae</taxon>
        <taxon>Chiloscyllium</taxon>
    </lineage>
</organism>